<reference evidence="1" key="1">
    <citation type="submission" date="2023-03" db="EMBL/GenBank/DDBJ databases">
        <title>Massive genome expansion in bonnet fungi (Mycena s.s.) driven by repeated elements and novel gene families across ecological guilds.</title>
        <authorList>
            <consortium name="Lawrence Berkeley National Laboratory"/>
            <person name="Harder C.B."/>
            <person name="Miyauchi S."/>
            <person name="Viragh M."/>
            <person name="Kuo A."/>
            <person name="Thoen E."/>
            <person name="Andreopoulos B."/>
            <person name="Lu D."/>
            <person name="Skrede I."/>
            <person name="Drula E."/>
            <person name="Henrissat B."/>
            <person name="Morin E."/>
            <person name="Kohler A."/>
            <person name="Barry K."/>
            <person name="LaButti K."/>
            <person name="Morin E."/>
            <person name="Salamov A."/>
            <person name="Lipzen A."/>
            <person name="Mereny Z."/>
            <person name="Hegedus B."/>
            <person name="Baldrian P."/>
            <person name="Stursova M."/>
            <person name="Weitz H."/>
            <person name="Taylor A."/>
            <person name="Grigoriev I.V."/>
            <person name="Nagy L.G."/>
            <person name="Martin F."/>
            <person name="Kauserud H."/>
        </authorList>
    </citation>
    <scope>NUCLEOTIDE SEQUENCE</scope>
    <source>
        <strain evidence="1">CBHHK002</strain>
    </source>
</reference>
<evidence type="ECO:0000313" key="1">
    <source>
        <dbReference type="EMBL" id="KAJ7314449.1"/>
    </source>
</evidence>
<evidence type="ECO:0000313" key="2">
    <source>
        <dbReference type="Proteomes" id="UP001218218"/>
    </source>
</evidence>
<dbReference type="AlphaFoldDB" id="A0AAD6ZB01"/>
<name>A0AAD6ZB01_9AGAR</name>
<organism evidence="1 2">
    <name type="scientific">Mycena albidolilacea</name>
    <dbReference type="NCBI Taxonomy" id="1033008"/>
    <lineage>
        <taxon>Eukaryota</taxon>
        <taxon>Fungi</taxon>
        <taxon>Dikarya</taxon>
        <taxon>Basidiomycota</taxon>
        <taxon>Agaricomycotina</taxon>
        <taxon>Agaricomycetes</taxon>
        <taxon>Agaricomycetidae</taxon>
        <taxon>Agaricales</taxon>
        <taxon>Marasmiineae</taxon>
        <taxon>Mycenaceae</taxon>
        <taxon>Mycena</taxon>
    </lineage>
</organism>
<keyword evidence="2" id="KW-1185">Reference proteome</keyword>
<accession>A0AAD6ZB01</accession>
<protein>
    <submittedName>
        <fullName evidence="1">Uncharacterized protein</fullName>
    </submittedName>
</protein>
<comment type="caution">
    <text evidence="1">The sequence shown here is derived from an EMBL/GenBank/DDBJ whole genome shotgun (WGS) entry which is preliminary data.</text>
</comment>
<dbReference type="Proteomes" id="UP001218218">
    <property type="component" value="Unassembled WGS sequence"/>
</dbReference>
<sequence>MSIGIYNNPGPGHITHASTSRQMFRLPDRTEVPDSWTKFQMESQMDGVPDRWTKFQTESQMDGVPDRQTKSWVEDVLGENLSSAGLWVQLMAKKSAAARAALEVVVAIMVSEQEGVMGFQLLSHEVELFTDVLNTEMADLHGPISYIEYLGEIAPHGLGTLKNRPNDTIWSHDHNITSDFEMDMVAILASAVEGNCDVNGEKKAMAGHLRRCTHLMAAENALAAEVNPTKAQQKATESKKIYITILGIKP</sequence>
<proteinExistence type="predicted"/>
<dbReference type="EMBL" id="JARIHO010000067">
    <property type="protein sequence ID" value="KAJ7314449.1"/>
    <property type="molecule type" value="Genomic_DNA"/>
</dbReference>
<gene>
    <name evidence="1" type="ORF">DFH08DRAFT_821463</name>
</gene>